<gene>
    <name evidence="1" type="ORF">EX30DRAFT_344745</name>
</gene>
<proteinExistence type="predicted"/>
<dbReference type="InParanoid" id="A0A4S2MIB8"/>
<dbReference type="AlphaFoldDB" id="A0A4S2MIB8"/>
<protein>
    <submittedName>
        <fullName evidence="1">Uncharacterized protein</fullName>
    </submittedName>
</protein>
<dbReference type="OrthoDB" id="432412at2759"/>
<evidence type="ECO:0000313" key="2">
    <source>
        <dbReference type="Proteomes" id="UP000298138"/>
    </source>
</evidence>
<sequence length="120" mass="13519">MPLALLTFHHIRNAQKITTLHTLTRTLSLAGVFRRGHPGVVLVSGADLADVMKFVKQVKRMRWQTCRVNGVEEGLRLTEKRGLREVEKVRDVVRVAEEAGEVVGGWVKRKMGFWGEGEGE</sequence>
<reference evidence="1 2" key="1">
    <citation type="submission" date="2019-04" db="EMBL/GenBank/DDBJ databases">
        <title>Comparative genomics and transcriptomics to analyze fruiting body development in filamentous ascomycetes.</title>
        <authorList>
            <consortium name="DOE Joint Genome Institute"/>
            <person name="Lutkenhaus R."/>
            <person name="Traeger S."/>
            <person name="Breuer J."/>
            <person name="Kuo A."/>
            <person name="Lipzen A."/>
            <person name="Pangilinan J."/>
            <person name="Dilworth D."/>
            <person name="Sandor L."/>
            <person name="Poggeler S."/>
            <person name="Barry K."/>
            <person name="Grigoriev I.V."/>
            <person name="Nowrousian M."/>
        </authorList>
    </citation>
    <scope>NUCLEOTIDE SEQUENCE [LARGE SCALE GENOMIC DNA]</scope>
    <source>
        <strain evidence="1 2">CBS 389.68</strain>
    </source>
</reference>
<accession>A0A4S2MIB8</accession>
<dbReference type="Proteomes" id="UP000298138">
    <property type="component" value="Unassembled WGS sequence"/>
</dbReference>
<dbReference type="PANTHER" id="PTHR15955">
    <property type="entry name" value="RWD DOMAIN CONTAINING PROTEIN 2"/>
    <property type="match status" value="1"/>
</dbReference>
<dbReference type="EMBL" id="ML220171">
    <property type="protein sequence ID" value="TGZ76636.1"/>
    <property type="molecule type" value="Genomic_DNA"/>
</dbReference>
<keyword evidence="2" id="KW-1185">Reference proteome</keyword>
<dbReference type="PANTHER" id="PTHR15955:SF8">
    <property type="entry name" value="RWD DOMAIN-CONTAINING PROTEIN 2B-RELATED"/>
    <property type="match status" value="1"/>
</dbReference>
<evidence type="ECO:0000313" key="1">
    <source>
        <dbReference type="EMBL" id="TGZ76636.1"/>
    </source>
</evidence>
<organism evidence="1 2">
    <name type="scientific">Ascodesmis nigricans</name>
    <dbReference type="NCBI Taxonomy" id="341454"/>
    <lineage>
        <taxon>Eukaryota</taxon>
        <taxon>Fungi</taxon>
        <taxon>Dikarya</taxon>
        <taxon>Ascomycota</taxon>
        <taxon>Pezizomycotina</taxon>
        <taxon>Pezizomycetes</taxon>
        <taxon>Pezizales</taxon>
        <taxon>Ascodesmidaceae</taxon>
        <taxon>Ascodesmis</taxon>
    </lineage>
</organism>
<dbReference type="InterPro" id="IPR017359">
    <property type="entry name" value="Phi-like"/>
</dbReference>
<name>A0A4S2MIB8_9PEZI</name>